<organism evidence="1 2">
    <name type="scientific">Rangifer tarandus platyrhynchus</name>
    <name type="common">Svalbard reindeer</name>
    <dbReference type="NCBI Taxonomy" id="3082113"/>
    <lineage>
        <taxon>Eukaryota</taxon>
        <taxon>Metazoa</taxon>
        <taxon>Chordata</taxon>
        <taxon>Craniata</taxon>
        <taxon>Vertebrata</taxon>
        <taxon>Euteleostomi</taxon>
        <taxon>Mammalia</taxon>
        <taxon>Eutheria</taxon>
        <taxon>Laurasiatheria</taxon>
        <taxon>Artiodactyla</taxon>
        <taxon>Ruminantia</taxon>
        <taxon>Pecora</taxon>
        <taxon>Cervidae</taxon>
        <taxon>Odocoileinae</taxon>
        <taxon>Rangifer</taxon>
    </lineage>
</organism>
<proteinExistence type="predicted"/>
<reference evidence="1" key="1">
    <citation type="submission" date="2023-04" db="EMBL/GenBank/DDBJ databases">
        <authorList>
            <consortium name="ELIXIR-Norway"/>
        </authorList>
    </citation>
    <scope>NUCLEOTIDE SEQUENCE [LARGE SCALE GENOMIC DNA]</scope>
</reference>
<sequence>MYVEFCPSVKLEIRPARGAGFFLPLLQAPSFPNLTPCFPPCALQVLPVWRGGLGDGGGGSSAQQCLPFPPCSELLLGLPFGDTVFIAPSVWTIRYNWISRFSLSEAGFSCQLLHTAEKEERRN</sequence>
<accession>A0ABN8YAZ8</accession>
<keyword evidence="2" id="KW-1185">Reference proteome</keyword>
<name>A0ABN8YAZ8_RANTA</name>
<protein>
    <submittedName>
        <fullName evidence="1">Uncharacterized protein</fullName>
    </submittedName>
</protein>
<dbReference type="Proteomes" id="UP001176941">
    <property type="component" value="Chromosome 18"/>
</dbReference>
<evidence type="ECO:0000313" key="1">
    <source>
        <dbReference type="EMBL" id="CAI9158762.1"/>
    </source>
</evidence>
<dbReference type="EMBL" id="OX459954">
    <property type="protein sequence ID" value="CAI9158762.1"/>
    <property type="molecule type" value="Genomic_DNA"/>
</dbReference>
<evidence type="ECO:0000313" key="2">
    <source>
        <dbReference type="Proteomes" id="UP001176941"/>
    </source>
</evidence>
<gene>
    <name evidence="1" type="ORF">MRATA1EN1_LOCUS7724</name>
</gene>